<name>A0ACD5GQ27_9CYAN</name>
<reference evidence="1 2" key="1">
    <citation type="journal article" date="2016" name="Genome Announc.">
        <title>Draft Genome Sequence of the Thermotolerant Cyanobacterium Desertifilum sp. IPPAS B-1220.</title>
        <authorList>
            <person name="Mironov K.S."/>
            <person name="Sinetova M.A."/>
            <person name="Bolatkhan K."/>
            <person name="Zayadan B.K."/>
            <person name="Ustinova V.V."/>
            <person name="Kupriyanova E.V."/>
            <person name="Skrypnik A.N."/>
            <person name="Gogoleva N.E."/>
            <person name="Gogolev Y.V."/>
            <person name="Los D.A."/>
        </authorList>
    </citation>
    <scope>NUCLEOTIDE SEQUENCE [LARGE SCALE GENOMIC DNA]</scope>
    <source>
        <strain evidence="1 2">IPPAS B-1220</strain>
    </source>
</reference>
<sequence length="132" mass="14868">MPIKFWYRKNPWTQLYDANRIKPLASAQQFIAHNVDVATRFIADRFKADAHQLSQVAFDEGKILDIEGKQVAAYRDPEGNIQTLSAVCTHLGCIVEWNIAEKSWDCPCHGGRYSTSGQVLNVPPIEPLEPLS</sequence>
<accession>A0ACD5GQ27</accession>
<organism evidence="1 2">
    <name type="scientific">Desertifilum tharense IPPAS B-1220</name>
    <dbReference type="NCBI Taxonomy" id="1781255"/>
    <lineage>
        <taxon>Bacteria</taxon>
        <taxon>Bacillati</taxon>
        <taxon>Cyanobacteriota</taxon>
        <taxon>Cyanophyceae</taxon>
        <taxon>Desertifilales</taxon>
        <taxon>Desertifilaceae</taxon>
        <taxon>Desertifilum</taxon>
    </lineage>
</organism>
<dbReference type="Proteomes" id="UP000095472">
    <property type="component" value="Chromosome"/>
</dbReference>
<evidence type="ECO:0000313" key="1">
    <source>
        <dbReference type="EMBL" id="XPM62978.1"/>
    </source>
</evidence>
<gene>
    <name evidence="1" type="ORF">BH720_026280</name>
</gene>
<dbReference type="EMBL" id="CP182909">
    <property type="protein sequence ID" value="XPM62978.1"/>
    <property type="molecule type" value="Genomic_DNA"/>
</dbReference>
<keyword evidence="2" id="KW-1185">Reference proteome</keyword>
<evidence type="ECO:0000313" key="2">
    <source>
        <dbReference type="Proteomes" id="UP000095472"/>
    </source>
</evidence>
<protein>
    <submittedName>
        <fullName evidence="1">Rieske 2Fe-2S domain-containing protein</fullName>
    </submittedName>
</protein>
<proteinExistence type="predicted"/>